<gene>
    <name evidence="1" type="ORF">QJS10_CPB04g01014</name>
</gene>
<proteinExistence type="predicted"/>
<organism evidence="1 2">
    <name type="scientific">Acorus calamus</name>
    <name type="common">Sweet flag</name>
    <dbReference type="NCBI Taxonomy" id="4465"/>
    <lineage>
        <taxon>Eukaryota</taxon>
        <taxon>Viridiplantae</taxon>
        <taxon>Streptophyta</taxon>
        <taxon>Embryophyta</taxon>
        <taxon>Tracheophyta</taxon>
        <taxon>Spermatophyta</taxon>
        <taxon>Magnoliopsida</taxon>
        <taxon>Liliopsida</taxon>
        <taxon>Acoraceae</taxon>
        <taxon>Acorus</taxon>
    </lineage>
</organism>
<dbReference type="AlphaFoldDB" id="A0AAV9F4U9"/>
<comment type="caution">
    <text evidence="1">The sequence shown here is derived from an EMBL/GenBank/DDBJ whole genome shotgun (WGS) entry which is preliminary data.</text>
</comment>
<sequence>MFPMHQTPRHSGASVLDTDERFMDHETSFVRRRWHNFLLRGREPKEKQAQNPF</sequence>
<keyword evidence="2" id="KW-1185">Reference proteome</keyword>
<dbReference type="Proteomes" id="UP001180020">
    <property type="component" value="Unassembled WGS sequence"/>
</dbReference>
<dbReference type="EMBL" id="JAUJYO010000004">
    <property type="protein sequence ID" value="KAK1320013.1"/>
    <property type="molecule type" value="Genomic_DNA"/>
</dbReference>
<protein>
    <submittedName>
        <fullName evidence="1">Uncharacterized protein</fullName>
    </submittedName>
</protein>
<evidence type="ECO:0000313" key="2">
    <source>
        <dbReference type="Proteomes" id="UP001180020"/>
    </source>
</evidence>
<name>A0AAV9F4U9_ACOCL</name>
<reference evidence="1" key="1">
    <citation type="journal article" date="2023" name="Nat. Commun.">
        <title>Diploid and tetraploid genomes of Acorus and the evolution of monocots.</title>
        <authorList>
            <person name="Ma L."/>
            <person name="Liu K.W."/>
            <person name="Li Z."/>
            <person name="Hsiao Y.Y."/>
            <person name="Qi Y."/>
            <person name="Fu T."/>
            <person name="Tang G.D."/>
            <person name="Zhang D."/>
            <person name="Sun W.H."/>
            <person name="Liu D.K."/>
            <person name="Li Y."/>
            <person name="Chen G.Z."/>
            <person name="Liu X.D."/>
            <person name="Liao X.Y."/>
            <person name="Jiang Y.T."/>
            <person name="Yu X."/>
            <person name="Hao Y."/>
            <person name="Huang J."/>
            <person name="Zhao X.W."/>
            <person name="Ke S."/>
            <person name="Chen Y.Y."/>
            <person name="Wu W.L."/>
            <person name="Hsu J.L."/>
            <person name="Lin Y.F."/>
            <person name="Huang M.D."/>
            <person name="Li C.Y."/>
            <person name="Huang L."/>
            <person name="Wang Z.W."/>
            <person name="Zhao X."/>
            <person name="Zhong W.Y."/>
            <person name="Peng D.H."/>
            <person name="Ahmad S."/>
            <person name="Lan S."/>
            <person name="Zhang J.S."/>
            <person name="Tsai W.C."/>
            <person name="Van de Peer Y."/>
            <person name="Liu Z.J."/>
        </authorList>
    </citation>
    <scope>NUCLEOTIDE SEQUENCE</scope>
    <source>
        <strain evidence="1">CP</strain>
    </source>
</reference>
<evidence type="ECO:0000313" key="1">
    <source>
        <dbReference type="EMBL" id="KAK1320013.1"/>
    </source>
</evidence>
<accession>A0AAV9F4U9</accession>
<reference evidence="1" key="2">
    <citation type="submission" date="2023-06" db="EMBL/GenBank/DDBJ databases">
        <authorList>
            <person name="Ma L."/>
            <person name="Liu K.-W."/>
            <person name="Li Z."/>
            <person name="Hsiao Y.-Y."/>
            <person name="Qi Y."/>
            <person name="Fu T."/>
            <person name="Tang G."/>
            <person name="Zhang D."/>
            <person name="Sun W.-H."/>
            <person name="Liu D.-K."/>
            <person name="Li Y."/>
            <person name="Chen G.-Z."/>
            <person name="Liu X.-D."/>
            <person name="Liao X.-Y."/>
            <person name="Jiang Y.-T."/>
            <person name="Yu X."/>
            <person name="Hao Y."/>
            <person name="Huang J."/>
            <person name="Zhao X.-W."/>
            <person name="Ke S."/>
            <person name="Chen Y.-Y."/>
            <person name="Wu W.-L."/>
            <person name="Hsu J.-L."/>
            <person name="Lin Y.-F."/>
            <person name="Huang M.-D."/>
            <person name="Li C.-Y."/>
            <person name="Huang L."/>
            <person name="Wang Z.-W."/>
            <person name="Zhao X."/>
            <person name="Zhong W.-Y."/>
            <person name="Peng D.-H."/>
            <person name="Ahmad S."/>
            <person name="Lan S."/>
            <person name="Zhang J.-S."/>
            <person name="Tsai W.-C."/>
            <person name="Van De Peer Y."/>
            <person name="Liu Z.-J."/>
        </authorList>
    </citation>
    <scope>NUCLEOTIDE SEQUENCE</scope>
    <source>
        <strain evidence="1">CP</strain>
        <tissue evidence="1">Leaves</tissue>
    </source>
</reference>